<proteinExistence type="predicted"/>
<dbReference type="EMBL" id="ML992686">
    <property type="protein sequence ID" value="KAF2209610.1"/>
    <property type="molecule type" value="Genomic_DNA"/>
</dbReference>
<evidence type="ECO:0000313" key="3">
    <source>
        <dbReference type="Proteomes" id="UP000799539"/>
    </source>
</evidence>
<accession>A0A6A6F814</accession>
<dbReference type="OrthoDB" id="3637692at2759"/>
<protein>
    <submittedName>
        <fullName evidence="2">Uncharacterized protein</fullName>
    </submittedName>
</protein>
<organism evidence="2 3">
    <name type="scientific">Cercospora zeae-maydis SCOH1-5</name>
    <dbReference type="NCBI Taxonomy" id="717836"/>
    <lineage>
        <taxon>Eukaryota</taxon>
        <taxon>Fungi</taxon>
        <taxon>Dikarya</taxon>
        <taxon>Ascomycota</taxon>
        <taxon>Pezizomycotina</taxon>
        <taxon>Dothideomycetes</taxon>
        <taxon>Dothideomycetidae</taxon>
        <taxon>Mycosphaerellales</taxon>
        <taxon>Mycosphaerellaceae</taxon>
        <taxon>Cercospora</taxon>
    </lineage>
</organism>
<reference evidence="2" key="1">
    <citation type="journal article" date="2020" name="Stud. Mycol.">
        <title>101 Dothideomycetes genomes: a test case for predicting lifestyles and emergence of pathogens.</title>
        <authorList>
            <person name="Haridas S."/>
            <person name="Albert R."/>
            <person name="Binder M."/>
            <person name="Bloem J."/>
            <person name="Labutti K."/>
            <person name="Salamov A."/>
            <person name="Andreopoulos B."/>
            <person name="Baker S."/>
            <person name="Barry K."/>
            <person name="Bills G."/>
            <person name="Bluhm B."/>
            <person name="Cannon C."/>
            <person name="Castanera R."/>
            <person name="Culley D."/>
            <person name="Daum C."/>
            <person name="Ezra D."/>
            <person name="Gonzalez J."/>
            <person name="Henrissat B."/>
            <person name="Kuo A."/>
            <person name="Liang C."/>
            <person name="Lipzen A."/>
            <person name="Lutzoni F."/>
            <person name="Magnuson J."/>
            <person name="Mondo S."/>
            <person name="Nolan M."/>
            <person name="Ohm R."/>
            <person name="Pangilinan J."/>
            <person name="Park H.-J."/>
            <person name="Ramirez L."/>
            <person name="Alfaro M."/>
            <person name="Sun H."/>
            <person name="Tritt A."/>
            <person name="Yoshinaga Y."/>
            <person name="Zwiers L.-H."/>
            <person name="Turgeon B."/>
            <person name="Goodwin S."/>
            <person name="Spatafora J."/>
            <person name="Crous P."/>
            <person name="Grigoriev I."/>
        </authorList>
    </citation>
    <scope>NUCLEOTIDE SEQUENCE</scope>
    <source>
        <strain evidence="2">SCOH1-5</strain>
    </source>
</reference>
<evidence type="ECO:0000313" key="2">
    <source>
        <dbReference type="EMBL" id="KAF2209610.1"/>
    </source>
</evidence>
<evidence type="ECO:0000256" key="1">
    <source>
        <dbReference type="SAM" id="MobiDB-lite"/>
    </source>
</evidence>
<gene>
    <name evidence="2" type="ORF">CERZMDRAFT_86921</name>
</gene>
<keyword evidence="3" id="KW-1185">Reference proteome</keyword>
<feature type="region of interest" description="Disordered" evidence="1">
    <location>
        <begin position="83"/>
        <end position="119"/>
    </location>
</feature>
<dbReference type="AlphaFoldDB" id="A0A6A6F814"/>
<name>A0A6A6F814_9PEZI</name>
<sequence length="267" mass="29858">MVITVCESCGKDFGSGAGRASHIRARNANGVCGDSRQWKARPSSAIGSTSGAVQPPPTPARLDSVTRTPAEWSVGATLKHRAVGGLVPDRSSEDRSPDLIRQNRKTTRVDGLQAEKQTKEEQQRLLQRQQQNRFFEVDFAALPRATHSEQRLPVTEKDVSDVPPGEEGVWLIDEATRKRKLSPTTGRPILDKKGREFFIYDAKLDKPWKLDVPAGEEGMWLLDPATGKRKLSTITGLPMLNTKSRDYVIHYAMRYEPWKLDEDGRLL</sequence>
<feature type="region of interest" description="Disordered" evidence="1">
    <location>
        <begin position="34"/>
        <end position="59"/>
    </location>
</feature>
<dbReference type="Proteomes" id="UP000799539">
    <property type="component" value="Unassembled WGS sequence"/>
</dbReference>